<dbReference type="HOGENOM" id="CLU_082049_0_0_10"/>
<keyword evidence="1" id="KW-0732">Signal</keyword>
<dbReference type="Pfam" id="PF13568">
    <property type="entry name" value="OMP_b-brl_2"/>
    <property type="match status" value="1"/>
</dbReference>
<sequence>MMKKYLLTTLVSFCVLPIFAQQEVRQFSILPRVGVNIANISHMDVSMGTNLVKSASKAGFTGGVEAEYQLSPSISASLALFYSMQGCHYPDAESSGDKVRTGRSDNSIDVEYINVPLMGQWYVGSGLALKAGFETGFLLSARQKYEEVSITIDEDGRRTYGVPTTEELNLKDAFNAVNVYIPVGISYEYMNVVLDGRYHFPLSRALKANPMNERHRFFTFSIGYRFSL</sequence>
<feature type="chain" id="PRO_5003954236" description="Outer membrane protein beta-barrel domain-containing protein" evidence="1">
    <location>
        <begin position="21"/>
        <end position="228"/>
    </location>
</feature>
<dbReference type="OrthoDB" id="947434at2"/>
<gene>
    <name evidence="3" type="ORF">HMPREF9151_01170</name>
</gene>
<organism evidence="3 4">
    <name type="scientific">Hoylesella saccharolytica F0055</name>
    <dbReference type="NCBI Taxonomy" id="1127699"/>
    <lineage>
        <taxon>Bacteria</taxon>
        <taxon>Pseudomonadati</taxon>
        <taxon>Bacteroidota</taxon>
        <taxon>Bacteroidia</taxon>
        <taxon>Bacteroidales</taxon>
        <taxon>Prevotellaceae</taxon>
        <taxon>Hoylesella</taxon>
    </lineage>
</organism>
<protein>
    <recommendedName>
        <fullName evidence="2">Outer membrane protein beta-barrel domain-containing protein</fullName>
    </recommendedName>
</protein>
<accession>L1NBP3</accession>
<dbReference type="STRING" id="1127699.HMPREF9151_01170"/>
<evidence type="ECO:0000259" key="2">
    <source>
        <dbReference type="Pfam" id="PF13568"/>
    </source>
</evidence>
<dbReference type="Proteomes" id="UP000010433">
    <property type="component" value="Unassembled WGS sequence"/>
</dbReference>
<dbReference type="RefSeq" id="WP_009162385.1">
    <property type="nucleotide sequence ID" value="NZ_KB290994.1"/>
</dbReference>
<proteinExistence type="predicted"/>
<name>L1NBP3_9BACT</name>
<evidence type="ECO:0000313" key="4">
    <source>
        <dbReference type="Proteomes" id="UP000010433"/>
    </source>
</evidence>
<dbReference type="PATRIC" id="fig|1127699.3.peg.1080"/>
<feature type="signal peptide" evidence="1">
    <location>
        <begin position="1"/>
        <end position="20"/>
    </location>
</feature>
<comment type="caution">
    <text evidence="3">The sequence shown here is derived from an EMBL/GenBank/DDBJ whole genome shotgun (WGS) entry which is preliminary data.</text>
</comment>
<reference evidence="3 4" key="1">
    <citation type="submission" date="2012-05" db="EMBL/GenBank/DDBJ databases">
        <authorList>
            <person name="Weinstock G."/>
            <person name="Sodergren E."/>
            <person name="Lobos E.A."/>
            <person name="Fulton L."/>
            <person name="Fulton R."/>
            <person name="Courtney L."/>
            <person name="Fronick C."/>
            <person name="O'Laughlin M."/>
            <person name="Godfrey J."/>
            <person name="Wilson R.M."/>
            <person name="Miner T."/>
            <person name="Farmer C."/>
            <person name="Delehaunty K."/>
            <person name="Cordes M."/>
            <person name="Minx P."/>
            <person name="Tomlinson C."/>
            <person name="Chen J."/>
            <person name="Wollam A."/>
            <person name="Pepin K.H."/>
            <person name="Bhonagiri V."/>
            <person name="Zhang X."/>
            <person name="Suruliraj S."/>
            <person name="Warren W."/>
            <person name="Mitreva M."/>
            <person name="Mardis E.R."/>
            <person name="Wilson R.K."/>
        </authorList>
    </citation>
    <scope>NUCLEOTIDE SEQUENCE [LARGE SCALE GENOMIC DNA]</scope>
    <source>
        <strain evidence="3 4">F0055</strain>
    </source>
</reference>
<dbReference type="AlphaFoldDB" id="L1NBP3"/>
<dbReference type="EMBL" id="AMEP01000082">
    <property type="protein sequence ID" value="EKY00783.1"/>
    <property type="molecule type" value="Genomic_DNA"/>
</dbReference>
<feature type="domain" description="Outer membrane protein beta-barrel" evidence="2">
    <location>
        <begin position="19"/>
        <end position="204"/>
    </location>
</feature>
<dbReference type="InterPro" id="IPR025665">
    <property type="entry name" value="Beta-barrel_OMP_2"/>
</dbReference>
<keyword evidence="4" id="KW-1185">Reference proteome</keyword>
<evidence type="ECO:0000256" key="1">
    <source>
        <dbReference type="SAM" id="SignalP"/>
    </source>
</evidence>
<evidence type="ECO:0000313" key="3">
    <source>
        <dbReference type="EMBL" id="EKY00783.1"/>
    </source>
</evidence>